<dbReference type="CDD" id="cd00534">
    <property type="entry name" value="DHNA_DHNTPE"/>
    <property type="match status" value="1"/>
</dbReference>
<evidence type="ECO:0000256" key="1">
    <source>
        <dbReference type="ARBA" id="ARBA00000693"/>
    </source>
</evidence>
<dbReference type="InterPro" id="IPR006156">
    <property type="entry name" value="Dihydroneopterin_aldolase"/>
</dbReference>
<dbReference type="GO" id="GO:0005737">
    <property type="term" value="C:cytoplasm"/>
    <property type="evidence" value="ECO:0007669"/>
    <property type="project" value="TreeGrafter"/>
</dbReference>
<dbReference type="SUPFAM" id="SSF55620">
    <property type="entry name" value="Tetrahydrobiopterin biosynthesis enzymes-like"/>
    <property type="match status" value="1"/>
</dbReference>
<dbReference type="RefSeq" id="WP_072429635.1">
    <property type="nucleotide sequence ID" value="NZ_FPKR01000013.1"/>
</dbReference>
<dbReference type="GO" id="GO:0016853">
    <property type="term" value="F:isomerase activity"/>
    <property type="evidence" value="ECO:0007669"/>
    <property type="project" value="UniProtKB-KW"/>
</dbReference>
<comment type="catalytic activity">
    <reaction evidence="2 8">
        <text>7,8-dihydroneopterin = 6-hydroxymethyl-7,8-dihydropterin + glycolaldehyde</text>
        <dbReference type="Rhea" id="RHEA:10540"/>
        <dbReference type="ChEBI" id="CHEBI:17001"/>
        <dbReference type="ChEBI" id="CHEBI:17071"/>
        <dbReference type="ChEBI" id="CHEBI:44841"/>
        <dbReference type="EC" id="4.1.2.25"/>
    </reaction>
</comment>
<dbReference type="OrthoDB" id="9810587at2"/>
<dbReference type="InterPro" id="IPR006157">
    <property type="entry name" value="FolB_dom"/>
</dbReference>
<gene>
    <name evidence="10" type="ORF">SAMN02745887_03146</name>
</gene>
<dbReference type="NCBIfam" id="TIGR00526">
    <property type="entry name" value="folB_dom"/>
    <property type="match status" value="1"/>
</dbReference>
<dbReference type="NCBIfam" id="TIGR00525">
    <property type="entry name" value="folB"/>
    <property type="match status" value="1"/>
</dbReference>
<evidence type="ECO:0000256" key="4">
    <source>
        <dbReference type="ARBA" id="ARBA00005708"/>
    </source>
</evidence>
<proteinExistence type="inferred from homology"/>
<accession>A0A1K2HPH5</accession>
<dbReference type="UniPathway" id="UPA00077">
    <property type="reaction ID" value="UER00154"/>
</dbReference>
<dbReference type="PANTHER" id="PTHR42844:SF1">
    <property type="entry name" value="DIHYDRONEOPTERIN ALDOLASE 1-RELATED"/>
    <property type="match status" value="1"/>
</dbReference>
<dbReference type="Gene3D" id="3.30.1130.10">
    <property type="match status" value="1"/>
</dbReference>
<comment type="pathway">
    <text evidence="3 8">Cofactor biosynthesis; tetrahydrofolate biosynthesis; 2-amino-4-hydroxy-6-hydroxymethyl-7,8-dihydropteridine diphosphate from 7,8-dihydroneopterin triphosphate: step 3/4.</text>
</comment>
<dbReference type="GO" id="GO:0046654">
    <property type="term" value="P:tetrahydrofolate biosynthetic process"/>
    <property type="evidence" value="ECO:0007669"/>
    <property type="project" value="UniProtKB-UniRule"/>
</dbReference>
<dbReference type="FunFam" id="3.30.1130.10:FF:000002">
    <property type="entry name" value="7,8-dihydroneopterin aldolase"/>
    <property type="match status" value="1"/>
</dbReference>
<keyword evidence="7 8" id="KW-0456">Lyase</keyword>
<evidence type="ECO:0000256" key="8">
    <source>
        <dbReference type="RuleBase" id="RU362079"/>
    </source>
</evidence>
<name>A0A1K2HPH5_9NEIS</name>
<keyword evidence="5 8" id="KW-0289">Folate biosynthesis</keyword>
<dbReference type="InterPro" id="IPR043133">
    <property type="entry name" value="GTP-CH-I_C/QueF"/>
</dbReference>
<dbReference type="GO" id="GO:0046656">
    <property type="term" value="P:folic acid biosynthetic process"/>
    <property type="evidence" value="ECO:0007669"/>
    <property type="project" value="UniProtKB-UniRule"/>
</dbReference>
<dbReference type="EC" id="4.1.2.25" evidence="8"/>
<evidence type="ECO:0000313" key="10">
    <source>
        <dbReference type="EMBL" id="SFZ78716.1"/>
    </source>
</evidence>
<dbReference type="AlphaFoldDB" id="A0A1K2HPH5"/>
<evidence type="ECO:0000259" key="9">
    <source>
        <dbReference type="SMART" id="SM00905"/>
    </source>
</evidence>
<evidence type="ECO:0000256" key="5">
    <source>
        <dbReference type="ARBA" id="ARBA00022909"/>
    </source>
</evidence>
<feature type="domain" description="Dihydroneopterin aldolase/epimerase" evidence="9">
    <location>
        <begin position="4"/>
        <end position="114"/>
    </location>
</feature>
<keyword evidence="6" id="KW-0413">Isomerase</keyword>
<dbReference type="Pfam" id="PF02152">
    <property type="entry name" value="FolB"/>
    <property type="match status" value="1"/>
</dbReference>
<organism evidence="10 11">
    <name type="scientific">Chitinimonas taiwanensis DSM 18899</name>
    <dbReference type="NCBI Taxonomy" id="1121279"/>
    <lineage>
        <taxon>Bacteria</taxon>
        <taxon>Pseudomonadati</taxon>
        <taxon>Pseudomonadota</taxon>
        <taxon>Betaproteobacteria</taxon>
        <taxon>Neisseriales</taxon>
        <taxon>Chitinibacteraceae</taxon>
        <taxon>Chitinimonas</taxon>
    </lineage>
</organism>
<comment type="function">
    <text evidence="8">Catalyzes the conversion of 7,8-dihydroneopterin to 6-hydroxymethyl-7,8-dihydropterin.</text>
</comment>
<keyword evidence="11" id="KW-1185">Reference proteome</keyword>
<evidence type="ECO:0000256" key="3">
    <source>
        <dbReference type="ARBA" id="ARBA00005013"/>
    </source>
</evidence>
<protein>
    <recommendedName>
        <fullName evidence="8">7,8-dihydroneopterin aldolase</fullName>
        <ecNumber evidence="8">4.1.2.25</ecNumber>
    </recommendedName>
</protein>
<evidence type="ECO:0000256" key="7">
    <source>
        <dbReference type="ARBA" id="ARBA00023239"/>
    </source>
</evidence>
<dbReference type="EMBL" id="FPKR01000013">
    <property type="protein sequence ID" value="SFZ78716.1"/>
    <property type="molecule type" value="Genomic_DNA"/>
</dbReference>
<evidence type="ECO:0000256" key="2">
    <source>
        <dbReference type="ARBA" id="ARBA00001353"/>
    </source>
</evidence>
<dbReference type="SMART" id="SM00905">
    <property type="entry name" value="FolB"/>
    <property type="match status" value="1"/>
</dbReference>
<evidence type="ECO:0000256" key="6">
    <source>
        <dbReference type="ARBA" id="ARBA00023235"/>
    </source>
</evidence>
<reference evidence="10 11" key="1">
    <citation type="submission" date="2016-11" db="EMBL/GenBank/DDBJ databases">
        <authorList>
            <person name="Jaros S."/>
            <person name="Januszkiewicz K."/>
            <person name="Wedrychowicz H."/>
        </authorList>
    </citation>
    <scope>NUCLEOTIDE SEQUENCE [LARGE SCALE GENOMIC DNA]</scope>
    <source>
        <strain evidence="10 11">DSM 18899</strain>
    </source>
</reference>
<evidence type="ECO:0000313" key="11">
    <source>
        <dbReference type="Proteomes" id="UP000186513"/>
    </source>
</evidence>
<dbReference type="GO" id="GO:0004150">
    <property type="term" value="F:dihydroneopterin aldolase activity"/>
    <property type="evidence" value="ECO:0007669"/>
    <property type="project" value="UniProtKB-UniRule"/>
</dbReference>
<comment type="similarity">
    <text evidence="4 8">Belongs to the DHNA family.</text>
</comment>
<dbReference type="STRING" id="1121279.SAMN02745887_03146"/>
<dbReference type="Proteomes" id="UP000186513">
    <property type="component" value="Unassembled WGS sequence"/>
</dbReference>
<sequence length="119" mass="13267">MDIIYLHGVKARTLIGVYDWERVAPQVVEIDLELGIPSARACQTDDLADTINYADVVDRLRAVLAEQHFLLLERLAEYIAQDLMGAFSTPWIRVSVTKLGILHEVGRVGVTVERGHRGG</sequence>
<dbReference type="PANTHER" id="PTHR42844">
    <property type="entry name" value="DIHYDRONEOPTERIN ALDOLASE 1-RELATED"/>
    <property type="match status" value="1"/>
</dbReference>
<comment type="catalytic activity">
    <reaction evidence="1">
        <text>7,8-dihydroneopterin = 7,8-dihydromonapterin</text>
        <dbReference type="Rhea" id="RHEA:45328"/>
        <dbReference type="ChEBI" id="CHEBI:17001"/>
        <dbReference type="ChEBI" id="CHEBI:71175"/>
        <dbReference type="EC" id="5.1.99.8"/>
    </reaction>
</comment>